<dbReference type="GO" id="GO:0030246">
    <property type="term" value="F:carbohydrate binding"/>
    <property type="evidence" value="ECO:0007669"/>
    <property type="project" value="InterPro"/>
</dbReference>
<evidence type="ECO:0000313" key="1">
    <source>
        <dbReference type="EMBL" id="CAA9550497.1"/>
    </source>
</evidence>
<accession>A0A6J4UKL6</accession>
<proteinExistence type="predicted"/>
<dbReference type="GO" id="GO:0003824">
    <property type="term" value="F:catalytic activity"/>
    <property type="evidence" value="ECO:0007669"/>
    <property type="project" value="InterPro"/>
</dbReference>
<reference evidence="1" key="1">
    <citation type="submission" date="2020-02" db="EMBL/GenBank/DDBJ databases">
        <authorList>
            <person name="Meier V. D."/>
        </authorList>
    </citation>
    <scope>NUCLEOTIDE SEQUENCE</scope>
    <source>
        <strain evidence="1">AVDCRST_MAG73</strain>
    </source>
</reference>
<dbReference type="EMBL" id="CADCWE010000190">
    <property type="protein sequence ID" value="CAA9550497.1"/>
    <property type="molecule type" value="Genomic_DNA"/>
</dbReference>
<dbReference type="InterPro" id="IPR014718">
    <property type="entry name" value="GH-type_carb-bd"/>
</dbReference>
<name>A0A6J4UKL6_9BACT</name>
<protein>
    <recommendedName>
        <fullName evidence="2">Aldose 1-epimerase</fullName>
    </recommendedName>
</protein>
<dbReference type="GO" id="GO:0005975">
    <property type="term" value="P:carbohydrate metabolic process"/>
    <property type="evidence" value="ECO:0007669"/>
    <property type="project" value="InterPro"/>
</dbReference>
<organism evidence="1">
    <name type="scientific">uncultured Thermomicrobiales bacterium</name>
    <dbReference type="NCBI Taxonomy" id="1645740"/>
    <lineage>
        <taxon>Bacteria</taxon>
        <taxon>Pseudomonadati</taxon>
        <taxon>Thermomicrobiota</taxon>
        <taxon>Thermomicrobia</taxon>
        <taxon>Thermomicrobiales</taxon>
        <taxon>environmental samples</taxon>
    </lineage>
</organism>
<dbReference type="Pfam" id="PF14486">
    <property type="entry name" value="DUF4432"/>
    <property type="match status" value="1"/>
</dbReference>
<sequence length="347" mass="38410">MTFPGHRPQRNWGPRVREDLSHGLRLVTLENERLRVGVLAGKGADVVEFNYKPRDLDFAWLTAGGVRDPRSYLSTSADPLATFLDAYPGGWQEVFPNGGAPSTYLGARFGQHGEVSALPWDARLAEDGEDAVAVAFTVRTQKTPYAIEKRLRLVAGEPTLYLDEAITNESGVPLRAMWGHHLAFGRPFLDETCRIRLPGGATVIPHDSPIDPRGRRVVAGRRSAWPLAPAAGGGEVDLSRLPPRGEASEIVYVTGFAEGWYEIEHPAKGVGIRVEWDATQMPYLWYWQEFGASEGYPWYGRHYNIGLEPFSSYPTNGLAEAVENGTALAFGPGETRRFWLRATVYEA</sequence>
<dbReference type="SUPFAM" id="SSF74650">
    <property type="entry name" value="Galactose mutarotase-like"/>
    <property type="match status" value="1"/>
</dbReference>
<dbReference type="InterPro" id="IPR027839">
    <property type="entry name" value="DUF4432"/>
</dbReference>
<evidence type="ECO:0008006" key="2">
    <source>
        <dbReference type="Google" id="ProtNLM"/>
    </source>
</evidence>
<dbReference type="AlphaFoldDB" id="A0A6J4UKL6"/>
<gene>
    <name evidence="1" type="ORF">AVDCRST_MAG73-2826</name>
</gene>
<dbReference type="InterPro" id="IPR011013">
    <property type="entry name" value="Gal_mutarotase_sf_dom"/>
</dbReference>
<dbReference type="Gene3D" id="2.70.98.10">
    <property type="match status" value="1"/>
</dbReference>